<keyword evidence="10" id="KW-1185">Reference proteome</keyword>
<dbReference type="GO" id="GO:0003700">
    <property type="term" value="F:DNA-binding transcription factor activity"/>
    <property type="evidence" value="ECO:0007669"/>
    <property type="project" value="InterPro"/>
</dbReference>
<sequence>MGNNRCASPNGGLLHHHHQGHGFYNNHPPAGGGGPIHAPPPMPVAMAPPYAAAASATTMQPPPCALSGYQYWQATGSQNGVSAQQVPGGFADWTVYNHSAFMSVTCGSSSSTNNGYHHQSLRPCSTTAWPNFMTRNPCYSTYPPAIHDHQSPSYHSNNHAEDSGFASSFRVDPQLGHVPCFPPMSPASNNHSPVQFFNEAPFTTKLQSEAMHTQKEKNSEDPPDMESENSEELNHNPVHENLNLNQGPEDLTARFNCKEYHIVLRKDLTNSDVGNIGRIVLPKRDAEANLPALLERDGLILQMDDFNLVATWNFKYRFWPNNKSRMYILESTGEFVKSHGLEAGDTLIIYKNPESGKFLVRGEKASQQSAPLLCVECKEEGSNSEECGFALSLHTKRS</sequence>
<keyword evidence="2" id="KW-0805">Transcription regulation</keyword>
<evidence type="ECO:0000313" key="8">
    <source>
        <dbReference type="EMBL" id="KQJ85278.1"/>
    </source>
</evidence>
<dbReference type="InterPro" id="IPR044800">
    <property type="entry name" value="LEC2-like"/>
</dbReference>
<dbReference type="OrthoDB" id="757982at2759"/>
<gene>
    <name evidence="9" type="primary">LOC100838539</name>
    <name evidence="8" type="ORF">BRADI_5g26100v3</name>
</gene>
<comment type="subcellular location">
    <subcellularLocation>
        <location evidence="1">Nucleus</location>
    </subcellularLocation>
</comment>
<evidence type="ECO:0000256" key="2">
    <source>
        <dbReference type="ARBA" id="ARBA00023015"/>
    </source>
</evidence>
<keyword evidence="4" id="KW-0804">Transcription</keyword>
<feature type="region of interest" description="Disordered" evidence="6">
    <location>
        <begin position="209"/>
        <end position="232"/>
    </location>
</feature>
<keyword evidence="5" id="KW-0539">Nucleus</keyword>
<dbReference type="PANTHER" id="PTHR31140">
    <property type="entry name" value="B3 DOMAIN-CONTAINING TRANSCRIPTION FACTOR ABI3"/>
    <property type="match status" value="1"/>
</dbReference>
<feature type="compositionally biased region" description="Acidic residues" evidence="6">
    <location>
        <begin position="221"/>
        <end position="231"/>
    </location>
</feature>
<organism evidence="8">
    <name type="scientific">Brachypodium distachyon</name>
    <name type="common">Purple false brome</name>
    <name type="synonym">Trachynia distachya</name>
    <dbReference type="NCBI Taxonomy" id="15368"/>
    <lineage>
        <taxon>Eukaryota</taxon>
        <taxon>Viridiplantae</taxon>
        <taxon>Streptophyta</taxon>
        <taxon>Embryophyta</taxon>
        <taxon>Tracheophyta</taxon>
        <taxon>Spermatophyta</taxon>
        <taxon>Magnoliopsida</taxon>
        <taxon>Liliopsida</taxon>
        <taxon>Poales</taxon>
        <taxon>Poaceae</taxon>
        <taxon>BOP clade</taxon>
        <taxon>Pooideae</taxon>
        <taxon>Stipodae</taxon>
        <taxon>Brachypodieae</taxon>
        <taxon>Brachypodium</taxon>
    </lineage>
</organism>
<dbReference type="GO" id="GO:0005634">
    <property type="term" value="C:nucleus"/>
    <property type="evidence" value="ECO:0007669"/>
    <property type="project" value="UniProtKB-SubCell"/>
</dbReference>
<dbReference type="FunFam" id="2.40.330.10:FF:000003">
    <property type="entry name" value="B3 domain-containing transcription factor FUS3"/>
    <property type="match status" value="1"/>
</dbReference>
<dbReference type="AlphaFoldDB" id="A0A0Q3EBV4"/>
<dbReference type="Proteomes" id="UP000008810">
    <property type="component" value="Chromosome 5"/>
</dbReference>
<dbReference type="STRING" id="15368.A0A0Q3EBV4"/>
<dbReference type="EMBL" id="CM000884">
    <property type="protein sequence ID" value="KQJ85278.1"/>
    <property type="molecule type" value="Genomic_DNA"/>
</dbReference>
<feature type="domain" description="TF-B3" evidence="7">
    <location>
        <begin position="264"/>
        <end position="366"/>
    </location>
</feature>
<evidence type="ECO:0000313" key="9">
    <source>
        <dbReference type="EnsemblPlants" id="KQJ85278"/>
    </source>
</evidence>
<accession>A0A0Q3EBV4</accession>
<keyword evidence="3" id="KW-0238">DNA-binding</keyword>
<dbReference type="SMART" id="SM01019">
    <property type="entry name" value="B3"/>
    <property type="match status" value="1"/>
</dbReference>
<evidence type="ECO:0000256" key="4">
    <source>
        <dbReference type="ARBA" id="ARBA00023163"/>
    </source>
</evidence>
<dbReference type="InterPro" id="IPR003340">
    <property type="entry name" value="B3_DNA-bd"/>
</dbReference>
<reference evidence="8" key="2">
    <citation type="submission" date="2017-06" db="EMBL/GenBank/DDBJ databases">
        <title>WGS assembly of Brachypodium distachyon.</title>
        <authorList>
            <consortium name="The International Brachypodium Initiative"/>
            <person name="Lucas S."/>
            <person name="Harmon-Smith M."/>
            <person name="Lail K."/>
            <person name="Tice H."/>
            <person name="Grimwood J."/>
            <person name="Bruce D."/>
            <person name="Barry K."/>
            <person name="Shu S."/>
            <person name="Lindquist E."/>
            <person name="Wang M."/>
            <person name="Pitluck S."/>
            <person name="Vogel J.P."/>
            <person name="Garvin D.F."/>
            <person name="Mockler T.C."/>
            <person name="Schmutz J."/>
            <person name="Rokhsar D."/>
            <person name="Bevan M.W."/>
        </authorList>
    </citation>
    <scope>NUCLEOTIDE SEQUENCE</scope>
    <source>
        <strain evidence="8">Bd21</strain>
    </source>
</reference>
<dbReference type="SUPFAM" id="SSF101936">
    <property type="entry name" value="DNA-binding pseudobarrel domain"/>
    <property type="match status" value="1"/>
</dbReference>
<dbReference type="ExpressionAtlas" id="A0A0Q3EBV4">
    <property type="expression patterns" value="baseline"/>
</dbReference>
<dbReference type="PANTHER" id="PTHR31140:SF90">
    <property type="entry name" value="B3 DOMAIN-CONTAINING TRANSCRIPTION FACTOR LEC2"/>
    <property type="match status" value="1"/>
</dbReference>
<feature type="region of interest" description="Disordered" evidence="6">
    <location>
        <begin position="1"/>
        <end position="39"/>
    </location>
</feature>
<dbReference type="PROSITE" id="PS50863">
    <property type="entry name" value="B3"/>
    <property type="match status" value="1"/>
</dbReference>
<evidence type="ECO:0000313" key="10">
    <source>
        <dbReference type="Proteomes" id="UP000008810"/>
    </source>
</evidence>
<name>A0A0Q3EBV4_BRADI</name>
<evidence type="ECO:0000256" key="5">
    <source>
        <dbReference type="ARBA" id="ARBA00023242"/>
    </source>
</evidence>
<dbReference type="Pfam" id="PF02362">
    <property type="entry name" value="B3"/>
    <property type="match status" value="1"/>
</dbReference>
<evidence type="ECO:0000259" key="7">
    <source>
        <dbReference type="PROSITE" id="PS50863"/>
    </source>
</evidence>
<dbReference type="Gramene" id="KQJ85278">
    <property type="protein sequence ID" value="KQJ85278"/>
    <property type="gene ID" value="BRADI_5g26100v3"/>
</dbReference>
<proteinExistence type="predicted"/>
<dbReference type="GO" id="GO:0003677">
    <property type="term" value="F:DNA binding"/>
    <property type="evidence" value="ECO:0007669"/>
    <property type="project" value="UniProtKB-KW"/>
</dbReference>
<dbReference type="EnsemblPlants" id="KQJ85278">
    <property type="protein sequence ID" value="KQJ85278"/>
    <property type="gene ID" value="BRADI_5g26100v3"/>
</dbReference>
<dbReference type="Gene3D" id="2.40.330.10">
    <property type="entry name" value="DNA-binding pseudobarrel domain"/>
    <property type="match status" value="1"/>
</dbReference>
<evidence type="ECO:0000256" key="3">
    <source>
        <dbReference type="ARBA" id="ARBA00023125"/>
    </source>
</evidence>
<evidence type="ECO:0000256" key="1">
    <source>
        <dbReference type="ARBA" id="ARBA00004123"/>
    </source>
</evidence>
<dbReference type="InterPro" id="IPR015300">
    <property type="entry name" value="DNA-bd_pseudobarrel_sf"/>
</dbReference>
<reference evidence="8 9" key="1">
    <citation type="journal article" date="2010" name="Nature">
        <title>Genome sequencing and analysis of the model grass Brachypodium distachyon.</title>
        <authorList>
            <consortium name="International Brachypodium Initiative"/>
        </authorList>
    </citation>
    <scope>NUCLEOTIDE SEQUENCE [LARGE SCALE GENOMIC DNA]</scope>
    <source>
        <strain evidence="8 9">Bd21</strain>
    </source>
</reference>
<dbReference type="CDD" id="cd10017">
    <property type="entry name" value="B3_DNA"/>
    <property type="match status" value="1"/>
</dbReference>
<reference evidence="9" key="3">
    <citation type="submission" date="2018-08" db="UniProtKB">
        <authorList>
            <consortium name="EnsemblPlants"/>
        </authorList>
    </citation>
    <scope>IDENTIFICATION</scope>
    <source>
        <strain evidence="9">cv. Bd21</strain>
    </source>
</reference>
<evidence type="ECO:0000256" key="6">
    <source>
        <dbReference type="SAM" id="MobiDB-lite"/>
    </source>
</evidence>
<protein>
    <recommendedName>
        <fullName evidence="7">TF-B3 domain-containing protein</fullName>
    </recommendedName>
</protein>
<dbReference type="FunCoup" id="A0A0Q3EBV4">
    <property type="interactions" value="33"/>
</dbReference>